<evidence type="ECO:0000313" key="4">
    <source>
        <dbReference type="Proteomes" id="UP001046870"/>
    </source>
</evidence>
<dbReference type="GO" id="GO:0016514">
    <property type="term" value="C:SWI/SNF complex"/>
    <property type="evidence" value="ECO:0007669"/>
    <property type="project" value="TreeGrafter"/>
</dbReference>
<dbReference type="PANTHER" id="PTHR15572">
    <property type="entry name" value="GLIOMA TUMOR SUPPRESSOR CANDIDATE REGION GENE 1"/>
    <property type="match status" value="1"/>
</dbReference>
<feature type="compositionally biased region" description="Low complexity" evidence="1">
    <location>
        <begin position="1214"/>
        <end position="1238"/>
    </location>
</feature>
<sequence length="1325" mass="139168">MHIRPLSENRWRRGPPDRTITHKDAALHRLCNVGHRDAPTEKEPAPGFRRFGQTPFSRTSLSSSPLSHEAPTRVQPACSEWGLHHMSLTQPCDVSFVHMLSVDMEDEDGTCLLDVLCDPQALNDFLHGTNELENEDLLINSSSGEPSLFADASSPVSLLADNTPSQDTPPPGCVDLSFLEEALLGSPEGGGGPEVGGAVGAGEEEEACDILQQSLQEADITEQTLALEAGLAPPGEALSLYPPGTVLAPPASHFLSKPLSIPPLPAMPRDTQAAVEPPQPSLLAVGPGCPSLKPAAPQMMGLLPGTVFPVPPPDASFSLSPAQGSGMVIQKALPSLTGRPLLAPTLRATAAHGIFLPRGPLPIQPKLPVSIQPRLVQISPKPPGQKTSPGLTFVPGTASSNILLSPTLGPKQQPPAPNLSKPVSLQLVNQGGSIVIQPPGLLQGHNQFLLPGQTPVTVSQPASAPRPLLTTASPQGPPVRGGAPSSGQLVDSTQILTASPRQLNFSPVFTTPTGQLAVRQGALLSGPLQLQSAPPTVFQMPAQLAGTYTPQGQGQRGALLHGAALGNHITLINSPAMLAPDMTSISIVNGPSVVQGLPSAPQAQQPIPAVQDKQLNLPQASVLLLPDRPGLEETGASDEQFLHLQRPNQHLLQQAPQPSPAELQLPPPVVTLLQPLPEGPLAHEPATPLPKHLMPQTDRQQVLEEVPSLPPQKQGLVHHMQQVNQQALELPSPPVDSLAGTLPMQISPPSSPLANQRESATPTLPTMAQTIALPVTQNPAAVTTPTHPGTEQTGAHASLIGQTSLSVPPVSFSTPSGGQAVALSRPGPGKAATQVRAVAPGGAGSSPLPVSVSVQLQTVPTPAPVCARVQNDHLAQQRTQGKPAAALTVDGNMLAFGVCPASPKVQGPQVPGPHLHKQHAQESQIQTVLQQRTQVTTCVETEREERLSLAMRRHRFQQQLCLDHGLVLNPDSRSPFLSLEDAVSRLLPYHTCAGYLPSQTCFLTVDEQFDTVSGILLKRTKDMLNKYRQLLLGEAQQVSPSAEMVMLERLFLQAERGVLGEERRKARLDPAESFLLSLHKSASGSHGTVSPFLQSSSPPSSPSWALLSDRPPGLKTYRSSSRGALKLTIKHESGSRKVVHNSACEATYTAPSSQKQDCAGKLTNGGSVPSGPGSGLWDPPQPRGRNQQLLLGSLTPAPAEDARRSKHGGGSGIADARTAADSRTAPGSRAAADARAAAPEPPASDPVLSPPEPKRPRSDPRQEQPSPPPPPEDSALSEHLQSAIDSILELQRLQGPPALQARPPQGGRGTAALEQAVSSILEGHL</sequence>
<protein>
    <recommendedName>
        <fullName evidence="2">GLTSCR protein conserved domain-containing protein</fullName>
    </recommendedName>
</protein>
<keyword evidence="4" id="KW-1185">Reference proteome</keyword>
<dbReference type="OrthoDB" id="2556847at2759"/>
<feature type="domain" description="GLTSCR protein conserved" evidence="2">
    <location>
        <begin position="963"/>
        <end position="1064"/>
    </location>
</feature>
<comment type="caution">
    <text evidence="3">The sequence shown here is derived from an EMBL/GenBank/DDBJ whole genome shotgun (WGS) entry which is preliminary data.</text>
</comment>
<evidence type="ECO:0000256" key="1">
    <source>
        <dbReference type="SAM" id="MobiDB-lite"/>
    </source>
</evidence>
<feature type="compositionally biased region" description="Pro residues" evidence="1">
    <location>
        <begin position="1239"/>
        <end position="1251"/>
    </location>
</feature>
<dbReference type="GO" id="GO:0045893">
    <property type="term" value="P:positive regulation of DNA-templated transcription"/>
    <property type="evidence" value="ECO:0007669"/>
    <property type="project" value="TreeGrafter"/>
</dbReference>
<accession>A0A9D3PUV2</accession>
<dbReference type="EMBL" id="JAFDVH010000013">
    <property type="protein sequence ID" value="KAG7466113.1"/>
    <property type="molecule type" value="Genomic_DNA"/>
</dbReference>
<feature type="region of interest" description="Disordered" evidence="1">
    <location>
        <begin position="457"/>
        <end position="488"/>
    </location>
</feature>
<dbReference type="InterPro" id="IPR015671">
    <property type="entry name" value="GSCR1_dom"/>
</dbReference>
<dbReference type="InterPro" id="IPR052438">
    <property type="entry name" value="Chromatin_remod/trans_coact"/>
</dbReference>
<feature type="compositionally biased region" description="Basic and acidic residues" evidence="1">
    <location>
        <begin position="1252"/>
        <end position="1262"/>
    </location>
</feature>
<feature type="region of interest" description="Disordered" evidence="1">
    <location>
        <begin position="36"/>
        <end position="71"/>
    </location>
</feature>
<dbReference type="PANTHER" id="PTHR15572:SF4">
    <property type="entry name" value="GLIOMA TUMOR SUPPRESSOR CANDIDATE REGION GENE 1 PROTEIN-LIKE ISOFORM X1"/>
    <property type="match status" value="1"/>
</dbReference>
<proteinExistence type="predicted"/>
<feature type="region of interest" description="Disordered" evidence="1">
    <location>
        <begin position="1292"/>
        <end position="1311"/>
    </location>
</feature>
<dbReference type="Proteomes" id="UP001046870">
    <property type="component" value="Chromosome 13"/>
</dbReference>
<organism evidence="3 4">
    <name type="scientific">Megalops atlanticus</name>
    <name type="common">Tarpon</name>
    <name type="synonym">Clupea gigantea</name>
    <dbReference type="NCBI Taxonomy" id="7932"/>
    <lineage>
        <taxon>Eukaryota</taxon>
        <taxon>Metazoa</taxon>
        <taxon>Chordata</taxon>
        <taxon>Craniata</taxon>
        <taxon>Vertebrata</taxon>
        <taxon>Euteleostomi</taxon>
        <taxon>Actinopterygii</taxon>
        <taxon>Neopterygii</taxon>
        <taxon>Teleostei</taxon>
        <taxon>Elopiformes</taxon>
        <taxon>Megalopidae</taxon>
        <taxon>Megalops</taxon>
    </lineage>
</organism>
<feature type="region of interest" description="Disordered" evidence="1">
    <location>
        <begin position="1147"/>
        <end position="1280"/>
    </location>
</feature>
<dbReference type="Pfam" id="PF15249">
    <property type="entry name" value="GLTSCR1"/>
    <property type="match status" value="1"/>
</dbReference>
<reference evidence="3" key="1">
    <citation type="submission" date="2021-01" db="EMBL/GenBank/DDBJ databases">
        <authorList>
            <person name="Zahm M."/>
            <person name="Roques C."/>
            <person name="Cabau C."/>
            <person name="Klopp C."/>
            <person name="Donnadieu C."/>
            <person name="Jouanno E."/>
            <person name="Lampietro C."/>
            <person name="Louis A."/>
            <person name="Herpin A."/>
            <person name="Echchiki A."/>
            <person name="Berthelot C."/>
            <person name="Parey E."/>
            <person name="Roest-Crollius H."/>
            <person name="Braasch I."/>
            <person name="Postlethwait J."/>
            <person name="Bobe J."/>
            <person name="Montfort J."/>
            <person name="Bouchez O."/>
            <person name="Begum T."/>
            <person name="Mejri S."/>
            <person name="Adams A."/>
            <person name="Chen W.-J."/>
            <person name="Guiguen Y."/>
        </authorList>
    </citation>
    <scope>NUCLEOTIDE SEQUENCE</scope>
    <source>
        <strain evidence="3">YG-15Mar2019-1</strain>
        <tissue evidence="3">Brain</tissue>
    </source>
</reference>
<evidence type="ECO:0000313" key="3">
    <source>
        <dbReference type="EMBL" id="KAG7466113.1"/>
    </source>
</evidence>
<feature type="compositionally biased region" description="Low complexity" evidence="1">
    <location>
        <begin position="54"/>
        <end position="67"/>
    </location>
</feature>
<name>A0A9D3PUV2_MEGAT</name>
<gene>
    <name evidence="3" type="ORF">MATL_G00161370</name>
</gene>
<feature type="region of interest" description="Disordered" evidence="1">
    <location>
        <begin position="1087"/>
        <end position="1119"/>
    </location>
</feature>
<evidence type="ECO:0000259" key="2">
    <source>
        <dbReference type="Pfam" id="PF15249"/>
    </source>
</evidence>